<dbReference type="AlphaFoldDB" id="A0ABD2MUG2"/>
<sequence length="102" mass="11156">MGMYGQHGGPNRAAFSGLSQFLLNPPMSFVPVPWQSPAASVNAKPTERSPEYSQSSSTSQSQSPLNSPMSFPVPWRSPTAPVNANPTINFRLDFPSHRQLRN</sequence>
<comment type="caution">
    <text evidence="2">The sequence shown here is derived from an EMBL/GenBank/DDBJ whole genome shotgun (WGS) entry which is preliminary data.</text>
</comment>
<keyword evidence="3" id="KW-1185">Reference proteome</keyword>
<proteinExistence type="predicted"/>
<name>A0ABD2MUG2_9CUCU</name>
<reference evidence="2 3" key="1">
    <citation type="journal article" date="2021" name="BMC Biol.">
        <title>Horizontally acquired antibacterial genes associated with adaptive radiation of ladybird beetles.</title>
        <authorList>
            <person name="Li H.S."/>
            <person name="Tang X.F."/>
            <person name="Huang Y.H."/>
            <person name="Xu Z.Y."/>
            <person name="Chen M.L."/>
            <person name="Du X.Y."/>
            <person name="Qiu B.Y."/>
            <person name="Chen P.T."/>
            <person name="Zhang W."/>
            <person name="Slipinski A."/>
            <person name="Escalona H.E."/>
            <person name="Waterhouse R.M."/>
            <person name="Zwick A."/>
            <person name="Pang H."/>
        </authorList>
    </citation>
    <scope>NUCLEOTIDE SEQUENCE [LARGE SCALE GENOMIC DNA]</scope>
    <source>
        <strain evidence="2">SYSU2018</strain>
    </source>
</reference>
<feature type="compositionally biased region" description="Low complexity" evidence="1">
    <location>
        <begin position="51"/>
        <end position="68"/>
    </location>
</feature>
<organism evidence="2 3">
    <name type="scientific">Cryptolaemus montrouzieri</name>
    <dbReference type="NCBI Taxonomy" id="559131"/>
    <lineage>
        <taxon>Eukaryota</taxon>
        <taxon>Metazoa</taxon>
        <taxon>Ecdysozoa</taxon>
        <taxon>Arthropoda</taxon>
        <taxon>Hexapoda</taxon>
        <taxon>Insecta</taxon>
        <taxon>Pterygota</taxon>
        <taxon>Neoptera</taxon>
        <taxon>Endopterygota</taxon>
        <taxon>Coleoptera</taxon>
        <taxon>Polyphaga</taxon>
        <taxon>Cucujiformia</taxon>
        <taxon>Coccinelloidea</taxon>
        <taxon>Coccinellidae</taxon>
        <taxon>Scymninae</taxon>
        <taxon>Scymnini</taxon>
        <taxon>Cryptolaemus</taxon>
    </lineage>
</organism>
<evidence type="ECO:0000313" key="2">
    <source>
        <dbReference type="EMBL" id="KAL3270090.1"/>
    </source>
</evidence>
<gene>
    <name evidence="2" type="ORF">HHI36_009148</name>
</gene>
<evidence type="ECO:0000256" key="1">
    <source>
        <dbReference type="SAM" id="MobiDB-lite"/>
    </source>
</evidence>
<dbReference type="EMBL" id="JABFTP020000021">
    <property type="protein sequence ID" value="KAL3270090.1"/>
    <property type="molecule type" value="Genomic_DNA"/>
</dbReference>
<feature type="region of interest" description="Disordered" evidence="1">
    <location>
        <begin position="37"/>
        <end position="102"/>
    </location>
</feature>
<protein>
    <submittedName>
        <fullName evidence="2">Uncharacterized protein</fullName>
    </submittedName>
</protein>
<accession>A0ABD2MUG2</accession>
<feature type="non-terminal residue" evidence="2">
    <location>
        <position position="102"/>
    </location>
</feature>
<evidence type="ECO:0000313" key="3">
    <source>
        <dbReference type="Proteomes" id="UP001516400"/>
    </source>
</evidence>
<dbReference type="Proteomes" id="UP001516400">
    <property type="component" value="Unassembled WGS sequence"/>
</dbReference>